<dbReference type="SMART" id="SM00382">
    <property type="entry name" value="AAA"/>
    <property type="match status" value="1"/>
</dbReference>
<evidence type="ECO:0000256" key="1">
    <source>
        <dbReference type="ARBA" id="ARBA00004202"/>
    </source>
</evidence>
<evidence type="ECO:0000256" key="8">
    <source>
        <dbReference type="RuleBase" id="RU365104"/>
    </source>
</evidence>
<evidence type="ECO:0000313" key="11">
    <source>
        <dbReference type="Proteomes" id="UP000009320"/>
    </source>
</evidence>
<sequence length="286" mass="32388">MSIKFEHVNYIYSEGTPFQHQGLKDITFELNDGDFVAVIGHTGSGKSTLLQHFDALLKPTSGEIKIEGYSIDSKTTNKNLKQLRRKVGIVFQFSENQLFAETVLKDVMFGPLNFGINRKTATEKAKKWLKKLGIQEELYDKSPFDLSGGQMRRVAIAGVLAYEPEILCLDEPAAGLDPVGRREIMDIFKEYQKAGHTVILITHEMDDVATYADDALVLQDAELIRHVSPKDLFKDAKWLSKHYLGQPHAMKFANRLNAHGFDLRDIPLTIKQLAKSISEKMEEYNE</sequence>
<dbReference type="STRING" id="1423758.FC41_GL001346"/>
<comment type="similarity">
    <text evidence="8">Belongs to the ABC transporter superfamily. Energy-coupling factor EcfA family.</text>
</comment>
<keyword evidence="7 8" id="KW-0472">Membrane</keyword>
<dbReference type="GeneID" id="82846494"/>
<evidence type="ECO:0000256" key="7">
    <source>
        <dbReference type="ARBA" id="ARBA00023136"/>
    </source>
</evidence>
<evidence type="ECO:0000256" key="2">
    <source>
        <dbReference type="ARBA" id="ARBA00022448"/>
    </source>
</evidence>
<keyword evidence="6" id="KW-1278">Translocase</keyword>
<dbReference type="EC" id="7.-.-.-" evidence="8"/>
<comment type="subunit">
    <text evidence="8">Forms a stable energy-coupling factor (ECF) transporter complex composed of 2 membrane-embedded substrate-binding proteins (S component), 2 ATP-binding proteins (A component) and 2 transmembrane proteins (T component).</text>
</comment>
<dbReference type="GO" id="GO:0005524">
    <property type="term" value="F:ATP binding"/>
    <property type="evidence" value="ECO:0007669"/>
    <property type="project" value="UniProtKB-UniRule"/>
</dbReference>
<comment type="caution">
    <text evidence="10">The sequence shown here is derived from an EMBL/GenBank/DDBJ whole genome shotgun (WGS) entry which is preliminary data.</text>
</comment>
<accession>I7L993</accession>
<evidence type="ECO:0000256" key="5">
    <source>
        <dbReference type="ARBA" id="ARBA00022840"/>
    </source>
</evidence>
<dbReference type="PATRIC" id="fig|1423758.3.peg.1361"/>
<dbReference type="Pfam" id="PF00005">
    <property type="entry name" value="ABC_tran"/>
    <property type="match status" value="1"/>
</dbReference>
<comment type="subcellular location">
    <subcellularLocation>
        <location evidence="1 8">Cell membrane</location>
        <topology evidence="1 8">Peripheral membrane protein</topology>
    </subcellularLocation>
</comment>
<dbReference type="PROSITE" id="PS00211">
    <property type="entry name" value="ABC_TRANSPORTER_1"/>
    <property type="match status" value="1"/>
</dbReference>
<evidence type="ECO:0000259" key="9">
    <source>
        <dbReference type="PROSITE" id="PS50893"/>
    </source>
</evidence>
<keyword evidence="10" id="KW-0378">Hydrolase</keyword>
<keyword evidence="11" id="KW-1185">Reference proteome</keyword>
<name>I7L993_9LACO</name>
<keyword evidence="5 8" id="KW-0067">ATP-binding</keyword>
<dbReference type="InterPro" id="IPR003439">
    <property type="entry name" value="ABC_transporter-like_ATP-bd"/>
</dbReference>
<proteinExistence type="inferred from homology"/>
<dbReference type="Gene3D" id="3.40.50.300">
    <property type="entry name" value="P-loop containing nucleotide triphosphate hydrolases"/>
    <property type="match status" value="1"/>
</dbReference>
<keyword evidence="3 8" id="KW-1003">Cell membrane</keyword>
<dbReference type="RefSeq" id="WP_008469888.1">
    <property type="nucleotide sequence ID" value="NZ_AYZP01000003.1"/>
</dbReference>
<dbReference type="SUPFAM" id="SSF52540">
    <property type="entry name" value="P-loop containing nucleoside triphosphate hydrolases"/>
    <property type="match status" value="1"/>
</dbReference>
<feature type="domain" description="ABC transporter" evidence="9">
    <location>
        <begin position="3"/>
        <end position="245"/>
    </location>
</feature>
<dbReference type="AlphaFoldDB" id="I7L993"/>
<reference evidence="10 11" key="1">
    <citation type="submission" date="2012-06" db="EMBL/GenBank/DDBJ databases">
        <title>Draft Genome Sequence of Lactobacillus hominis Strain CRBIP 24.179T, isolated from human intestine.</title>
        <authorList>
            <person name="Cousin S."/>
            <person name="Ma L."/>
            <person name="Bizet C."/>
            <person name="Loux V."/>
            <person name="Bouchier C."/>
            <person name="Clermont D."/>
            <person name="Creno S."/>
        </authorList>
    </citation>
    <scope>NUCLEOTIDE SEQUENCE [LARGE SCALE GENOMIC DNA]</scope>
    <source>
        <strain evidence="11">CRBIP 24.179T</strain>
    </source>
</reference>
<dbReference type="InterPro" id="IPR017871">
    <property type="entry name" value="ABC_transporter-like_CS"/>
</dbReference>
<keyword evidence="2 8" id="KW-0813">Transport</keyword>
<gene>
    <name evidence="10" type="ORF">BN55_06570</name>
</gene>
<comment type="function">
    <text evidence="8">ATP-binding (A) component of a common energy-coupling factor (ECF) ABC-transporter complex.</text>
</comment>
<keyword evidence="4 8" id="KW-0547">Nucleotide-binding</keyword>
<evidence type="ECO:0000256" key="3">
    <source>
        <dbReference type="ARBA" id="ARBA00022475"/>
    </source>
</evidence>
<dbReference type="FunFam" id="3.40.50.300:FF:000224">
    <property type="entry name" value="Energy-coupling factor transporter ATP-binding protein EcfA"/>
    <property type="match status" value="1"/>
</dbReference>
<protein>
    <recommendedName>
        <fullName evidence="8">Energy-coupling factor transporter ATP-binding protein EcfA2</fullName>
        <ecNumber evidence="8">7.-.-.-</ecNumber>
    </recommendedName>
</protein>
<dbReference type="PANTHER" id="PTHR43553">
    <property type="entry name" value="HEAVY METAL TRANSPORTER"/>
    <property type="match status" value="1"/>
</dbReference>
<dbReference type="PANTHER" id="PTHR43553:SF27">
    <property type="entry name" value="ENERGY-COUPLING FACTOR TRANSPORTER ATP-BINDING PROTEIN ECFA2"/>
    <property type="match status" value="1"/>
</dbReference>
<dbReference type="CDD" id="cd03225">
    <property type="entry name" value="ABC_cobalt_CbiO_domain1"/>
    <property type="match status" value="1"/>
</dbReference>
<evidence type="ECO:0000313" key="10">
    <source>
        <dbReference type="EMBL" id="CCI81219.1"/>
    </source>
</evidence>
<dbReference type="OrthoDB" id="9784332at2"/>
<dbReference type="GO" id="GO:0016887">
    <property type="term" value="F:ATP hydrolysis activity"/>
    <property type="evidence" value="ECO:0007669"/>
    <property type="project" value="InterPro"/>
</dbReference>
<organism evidence="10 11">
    <name type="scientific">Lactobacillus hominis DSM 23910 = CRBIP 24.179</name>
    <dbReference type="NCBI Taxonomy" id="1423758"/>
    <lineage>
        <taxon>Bacteria</taxon>
        <taxon>Bacillati</taxon>
        <taxon>Bacillota</taxon>
        <taxon>Bacilli</taxon>
        <taxon>Lactobacillales</taxon>
        <taxon>Lactobacillaceae</taxon>
        <taxon>Lactobacillus</taxon>
    </lineage>
</organism>
<dbReference type="PROSITE" id="PS50893">
    <property type="entry name" value="ABC_TRANSPORTER_2"/>
    <property type="match status" value="1"/>
</dbReference>
<dbReference type="GO" id="GO:0042626">
    <property type="term" value="F:ATPase-coupled transmembrane transporter activity"/>
    <property type="evidence" value="ECO:0007669"/>
    <property type="project" value="TreeGrafter"/>
</dbReference>
<dbReference type="InterPro" id="IPR015856">
    <property type="entry name" value="ABC_transpr_CbiO/EcfA_su"/>
</dbReference>
<dbReference type="Proteomes" id="UP000009320">
    <property type="component" value="Unassembled WGS sequence"/>
</dbReference>
<dbReference type="eggNOG" id="COG1122">
    <property type="taxonomic scope" value="Bacteria"/>
</dbReference>
<dbReference type="InterPro" id="IPR003593">
    <property type="entry name" value="AAA+_ATPase"/>
</dbReference>
<dbReference type="InterPro" id="IPR030946">
    <property type="entry name" value="EcfA2"/>
</dbReference>
<evidence type="ECO:0000256" key="6">
    <source>
        <dbReference type="ARBA" id="ARBA00022967"/>
    </source>
</evidence>
<dbReference type="NCBIfam" id="TIGR04521">
    <property type="entry name" value="ECF_ATPase_2"/>
    <property type="match status" value="1"/>
</dbReference>
<dbReference type="InterPro" id="IPR027417">
    <property type="entry name" value="P-loop_NTPase"/>
</dbReference>
<dbReference type="GO" id="GO:0043190">
    <property type="term" value="C:ATP-binding cassette (ABC) transporter complex"/>
    <property type="evidence" value="ECO:0007669"/>
    <property type="project" value="TreeGrafter"/>
</dbReference>
<dbReference type="EMBL" id="CAKE01000002">
    <property type="protein sequence ID" value="CCI81219.1"/>
    <property type="molecule type" value="Genomic_DNA"/>
</dbReference>
<dbReference type="InterPro" id="IPR050095">
    <property type="entry name" value="ECF_ABC_transporter_ATP-bd"/>
</dbReference>
<evidence type="ECO:0000256" key="4">
    <source>
        <dbReference type="ARBA" id="ARBA00022741"/>
    </source>
</evidence>